<dbReference type="EMBL" id="DF849449">
    <property type="protein sequence ID" value="GAT57388.1"/>
    <property type="molecule type" value="Genomic_DNA"/>
</dbReference>
<dbReference type="PANTHER" id="PTHR46910">
    <property type="entry name" value="TRANSCRIPTION FACTOR PDR1"/>
    <property type="match status" value="1"/>
</dbReference>
<dbReference type="InterPro" id="IPR050987">
    <property type="entry name" value="AtrR-like"/>
</dbReference>
<protein>
    <recommendedName>
        <fullName evidence="4">Zn(2)-C6 fungal-type domain-containing protein</fullName>
    </recommendedName>
</protein>
<keyword evidence="6" id="KW-1185">Reference proteome</keyword>
<reference evidence="5" key="1">
    <citation type="submission" date="2014-09" db="EMBL/GenBank/DDBJ databases">
        <title>Genome sequence of the luminous mushroom Mycena chlorophos for searching fungal bioluminescence genes.</title>
        <authorList>
            <person name="Tanaka Y."/>
            <person name="Kasuga D."/>
            <person name="Oba Y."/>
            <person name="Hase S."/>
            <person name="Sato K."/>
            <person name="Oba Y."/>
            <person name="Sakakibara Y."/>
        </authorList>
    </citation>
    <scope>NUCLEOTIDE SEQUENCE</scope>
</reference>
<dbReference type="PROSITE" id="PS00463">
    <property type="entry name" value="ZN2_CY6_FUNGAL_1"/>
    <property type="match status" value="1"/>
</dbReference>
<dbReference type="SUPFAM" id="SSF57701">
    <property type="entry name" value="Zn2/Cys6 DNA-binding domain"/>
    <property type="match status" value="1"/>
</dbReference>
<evidence type="ECO:0000313" key="5">
    <source>
        <dbReference type="EMBL" id="GAT57388.1"/>
    </source>
</evidence>
<dbReference type="CDD" id="cd12148">
    <property type="entry name" value="fungal_TF_MHR"/>
    <property type="match status" value="1"/>
</dbReference>
<evidence type="ECO:0000256" key="2">
    <source>
        <dbReference type="ARBA" id="ARBA00023242"/>
    </source>
</evidence>
<organism evidence="5 6">
    <name type="scientific">Mycena chlorophos</name>
    <name type="common">Agaric fungus</name>
    <name type="synonym">Agaricus chlorophos</name>
    <dbReference type="NCBI Taxonomy" id="658473"/>
    <lineage>
        <taxon>Eukaryota</taxon>
        <taxon>Fungi</taxon>
        <taxon>Dikarya</taxon>
        <taxon>Basidiomycota</taxon>
        <taxon>Agaricomycotina</taxon>
        <taxon>Agaricomycetes</taxon>
        <taxon>Agaricomycetidae</taxon>
        <taxon>Agaricales</taxon>
        <taxon>Marasmiineae</taxon>
        <taxon>Mycenaceae</taxon>
        <taxon>Mycena</taxon>
    </lineage>
</organism>
<keyword evidence="1" id="KW-0479">Metal-binding</keyword>
<evidence type="ECO:0000256" key="3">
    <source>
        <dbReference type="SAM" id="MobiDB-lite"/>
    </source>
</evidence>
<dbReference type="Pfam" id="PF04082">
    <property type="entry name" value="Fungal_trans"/>
    <property type="match status" value="1"/>
</dbReference>
<keyword evidence="2" id="KW-0539">Nucleus</keyword>
<dbReference type="Proteomes" id="UP000815677">
    <property type="component" value="Unassembled WGS sequence"/>
</dbReference>
<dbReference type="InterPro" id="IPR001138">
    <property type="entry name" value="Zn2Cys6_DnaBD"/>
</dbReference>
<dbReference type="SMART" id="SM00066">
    <property type="entry name" value="GAL4"/>
    <property type="match status" value="1"/>
</dbReference>
<dbReference type="Gene3D" id="4.10.240.10">
    <property type="entry name" value="Zn(2)-C6 fungal-type DNA-binding domain"/>
    <property type="match status" value="1"/>
</dbReference>
<dbReference type="PROSITE" id="PS50048">
    <property type="entry name" value="ZN2_CY6_FUNGAL_2"/>
    <property type="match status" value="1"/>
</dbReference>
<dbReference type="CDD" id="cd00067">
    <property type="entry name" value="GAL4"/>
    <property type="match status" value="1"/>
</dbReference>
<feature type="region of interest" description="Disordered" evidence="3">
    <location>
        <begin position="651"/>
        <end position="674"/>
    </location>
</feature>
<dbReference type="InterPro" id="IPR036864">
    <property type="entry name" value="Zn2-C6_fun-type_DNA-bd_sf"/>
</dbReference>
<evidence type="ECO:0000313" key="6">
    <source>
        <dbReference type="Proteomes" id="UP000815677"/>
    </source>
</evidence>
<dbReference type="Pfam" id="PF00172">
    <property type="entry name" value="Zn_clus"/>
    <property type="match status" value="1"/>
</dbReference>
<proteinExistence type="predicted"/>
<sequence>MSSGEEEQTSKRKKAHRPCDMCRKKKRRCDGEEPCSRCIKYDFTCTYEQKAVVSPVPYTTPAEVDAIFGQKRASTSYVQSLESRLKTVESLLQQQQQAPPILPLPTAPRPSDFQKAGPGVQIVIASIRAINSPFPAPHPDDASWNRVSDKLKHLKISGGFHGKSSPTNLVDKVIGVKDCGQTGEAQGVPKHAVSERPWTIRPWTTTPPKKYILPEDNLLVSLATLYFTHFNFYYPLLHRDTFERDLASGLHMKSETEFGATLLLVCALGAQYSTDPRVRSGIREAPPGNVWFDQVDLAGSAQPSLYTLQSYCLATLYLERTSGARACWTLVGTGIRLAQDIGAHRERIRKGPVLPEAELEKRAYWVLTQLDTQFSAALGRSIAIPTHDVDLAFPIRCDDQFWLDGTFTQPPDLPSVIDFFVLQLKLHKILSYTLKIFYATSRNQRLIGLNDDHWIEPLVVEFDSALNGWFESIPSHLQWNPNKSAPGSDEDPTFFDQAAVLHCMYHFAQIMLHRPFIPAAHQTRGPNAKPRTFPSLAICTNAARAVAGLVDEYNQHRPNRPLVCGPTPAFTAGVVLLLNVWGIARSNKQATGSVVGNKERATEQDVLDLKDVRRCLDALRMYKDQWPGTAQLSDTLEQLLNIDIEQAVHVQFPYPPPQGPPKSSRGYSPSPFSGPELDADMLNAAVVAGGWSDPVPSGFGASLNNAVPSFAYFERMGSPPVDPEFEAMLRHTPGPDEEEPAQLPIFDLGLNGTVTANGGGDPFAMDVDTVAFWSHAPSAFEVSDWDLYLGFLGHLSSTPSSSGPSAVDGPPSV</sequence>
<feature type="domain" description="Zn(2)-C6 fungal-type" evidence="4">
    <location>
        <begin position="18"/>
        <end position="47"/>
    </location>
</feature>
<dbReference type="InterPro" id="IPR007219">
    <property type="entry name" value="XnlR_reg_dom"/>
</dbReference>
<gene>
    <name evidence="5" type="ORF">MCHLO_13933</name>
</gene>
<evidence type="ECO:0000259" key="4">
    <source>
        <dbReference type="PROSITE" id="PS50048"/>
    </source>
</evidence>
<dbReference type="SMART" id="SM00906">
    <property type="entry name" value="Fungal_trans"/>
    <property type="match status" value="1"/>
</dbReference>
<name>A0ABQ0M223_MYCCL</name>
<accession>A0ABQ0M223</accession>
<evidence type="ECO:0000256" key="1">
    <source>
        <dbReference type="ARBA" id="ARBA00022723"/>
    </source>
</evidence>
<dbReference type="PANTHER" id="PTHR46910:SF38">
    <property type="entry name" value="ZN(2)-C6 FUNGAL-TYPE DOMAIN-CONTAINING PROTEIN"/>
    <property type="match status" value="1"/>
</dbReference>